<gene>
    <name evidence="2" type="ORF">M4486_03600</name>
</gene>
<feature type="region of interest" description="Disordered" evidence="1">
    <location>
        <begin position="1"/>
        <end position="29"/>
    </location>
</feature>
<dbReference type="EMBL" id="CP097218">
    <property type="protein sequence ID" value="UQN30437.1"/>
    <property type="molecule type" value="Genomic_DNA"/>
</dbReference>
<feature type="compositionally biased region" description="Basic and acidic residues" evidence="1">
    <location>
        <begin position="1"/>
        <end position="10"/>
    </location>
</feature>
<protein>
    <submittedName>
        <fullName evidence="2">Uncharacterized protein</fullName>
    </submittedName>
</protein>
<dbReference type="Proteomes" id="UP001055868">
    <property type="component" value="Chromosome"/>
</dbReference>
<evidence type="ECO:0000313" key="2">
    <source>
        <dbReference type="EMBL" id="UQN30437.1"/>
    </source>
</evidence>
<evidence type="ECO:0000256" key="1">
    <source>
        <dbReference type="SAM" id="MobiDB-lite"/>
    </source>
</evidence>
<sequence>MNPFPDTERKIRTHAVPMGGFPPERSARTPRRIAAPADMHVPIDLRRREETRETINLKRMLHTSRPVAFTAKIDEYSVAVSE</sequence>
<keyword evidence="3" id="KW-1185">Reference proteome</keyword>
<accession>A0ABY4N7B2</accession>
<name>A0ABY4N7B2_9MICO</name>
<evidence type="ECO:0000313" key="3">
    <source>
        <dbReference type="Proteomes" id="UP001055868"/>
    </source>
</evidence>
<proteinExistence type="predicted"/>
<organism evidence="2 3">
    <name type="scientific">Brachybacterium kimchii</name>
    <dbReference type="NCBI Taxonomy" id="2942909"/>
    <lineage>
        <taxon>Bacteria</taxon>
        <taxon>Bacillati</taxon>
        <taxon>Actinomycetota</taxon>
        <taxon>Actinomycetes</taxon>
        <taxon>Micrococcales</taxon>
        <taxon>Dermabacteraceae</taxon>
        <taxon>Brachybacterium</taxon>
    </lineage>
</organism>
<reference evidence="2" key="1">
    <citation type="submission" date="2022-05" db="EMBL/GenBank/DDBJ databases">
        <title>Genomic analysis of Brachybacterium sp. CBA3104.</title>
        <authorList>
            <person name="Roh S.W."/>
            <person name="Kim Y.B."/>
            <person name="Kim Y."/>
        </authorList>
    </citation>
    <scope>NUCLEOTIDE SEQUENCE</scope>
    <source>
        <strain evidence="2">CBA3104</strain>
    </source>
</reference>